<name>A0A090KWR5_STRRB</name>
<dbReference type="WormBase" id="SRAE_1000013700">
    <property type="protein sequence ID" value="SRP01611"/>
    <property type="gene ID" value="WBGene00256731"/>
</dbReference>
<evidence type="ECO:0000256" key="1">
    <source>
        <dbReference type="SAM" id="Phobius"/>
    </source>
</evidence>
<gene>
    <name evidence="2 4 5" type="ORF">SRAE_1000013700</name>
</gene>
<dbReference type="Proteomes" id="UP000035682">
    <property type="component" value="Unplaced"/>
</dbReference>
<dbReference type="AlphaFoldDB" id="A0A090KWR5"/>
<protein>
    <submittedName>
        <fullName evidence="2 4">Uncharacterized protein</fullName>
    </submittedName>
</protein>
<keyword evidence="1" id="KW-0472">Membrane</keyword>
<reference evidence="2 3" key="1">
    <citation type="submission" date="2014-09" db="EMBL/GenBank/DDBJ databases">
        <authorList>
            <person name="Martin A.A."/>
        </authorList>
    </citation>
    <scope>NUCLEOTIDE SEQUENCE</scope>
    <source>
        <strain evidence="3">ED321</strain>
        <strain evidence="2">ED321 Heterogonic</strain>
    </source>
</reference>
<keyword evidence="1" id="KW-1133">Transmembrane helix</keyword>
<evidence type="ECO:0000313" key="4">
    <source>
        <dbReference type="WBParaSite" id="SRAE_1000013700.1"/>
    </source>
</evidence>
<dbReference type="RefSeq" id="XP_024501063.1">
    <property type="nucleotide sequence ID" value="XM_024646935.1"/>
</dbReference>
<evidence type="ECO:0000313" key="2">
    <source>
        <dbReference type="EMBL" id="CEF61861.1"/>
    </source>
</evidence>
<reference evidence="4" key="2">
    <citation type="submission" date="2020-12" db="UniProtKB">
        <authorList>
            <consortium name="WormBaseParasite"/>
        </authorList>
    </citation>
    <scope>IDENTIFICATION</scope>
</reference>
<dbReference type="CTD" id="36374226"/>
<dbReference type="EMBL" id="LN609528">
    <property type="protein sequence ID" value="CEF61861.1"/>
    <property type="molecule type" value="Genomic_DNA"/>
</dbReference>
<dbReference type="GeneID" id="36374226"/>
<organism evidence="2">
    <name type="scientific">Strongyloides ratti</name>
    <name type="common">Parasitic roundworm</name>
    <dbReference type="NCBI Taxonomy" id="34506"/>
    <lineage>
        <taxon>Eukaryota</taxon>
        <taxon>Metazoa</taxon>
        <taxon>Ecdysozoa</taxon>
        <taxon>Nematoda</taxon>
        <taxon>Chromadorea</taxon>
        <taxon>Rhabditida</taxon>
        <taxon>Tylenchina</taxon>
        <taxon>Panagrolaimomorpha</taxon>
        <taxon>Strongyloidoidea</taxon>
        <taxon>Strongyloididae</taxon>
        <taxon>Strongyloides</taxon>
    </lineage>
</organism>
<sequence>MTPYNTNYIPVNSQNLNDEVVNFFTEDSFHDASDAPVIGTDNLEMARSGIPNSLPKNIPYGEIKYILYFINSLMLLLNLVFISIIINSAYSLKYSPIKRKRNEIVQEYLKVGIEKCNNYNNYDKLKQDIEKLKKSIDKKDRNIINKTKIDKDRQNNKLQQLPIVQMNEEKLAEVFHILAKMPNEKSDSTINKNIINKNVIMIREDETMCILNHEDNKKQINDKNDKTSKSLEKKF</sequence>
<proteinExistence type="predicted"/>
<evidence type="ECO:0000313" key="5">
    <source>
        <dbReference type="WormBase" id="SRAE_1000013700"/>
    </source>
</evidence>
<feature type="transmembrane region" description="Helical" evidence="1">
    <location>
        <begin position="65"/>
        <end position="90"/>
    </location>
</feature>
<keyword evidence="1" id="KW-0812">Transmembrane</keyword>
<accession>A0A090KWR5</accession>
<dbReference type="WBParaSite" id="SRAE_1000013700.1">
    <property type="protein sequence ID" value="SRAE_1000013700.1"/>
    <property type="gene ID" value="WBGene00256731"/>
</dbReference>
<evidence type="ECO:0000313" key="3">
    <source>
        <dbReference type="Proteomes" id="UP000035682"/>
    </source>
</evidence>
<keyword evidence="3" id="KW-1185">Reference proteome</keyword>